<dbReference type="GO" id="GO:0005886">
    <property type="term" value="C:plasma membrane"/>
    <property type="evidence" value="ECO:0007669"/>
    <property type="project" value="TreeGrafter"/>
</dbReference>
<dbReference type="SUPFAM" id="SSF52540">
    <property type="entry name" value="P-loop containing nucleoside triphosphate hydrolases"/>
    <property type="match status" value="1"/>
</dbReference>
<keyword evidence="4" id="KW-1185">Reference proteome</keyword>
<comment type="similarity">
    <text evidence="1">Belongs to the small GTPase superfamily. RGK family.</text>
</comment>
<sequence length="366" mass="42152">MARSKRYQSQHLMTQLFRRWVYIISREVNIRYTLTTFLEIVLNTMFSNMNQLRDIQYKEDLLKKLQPVERSSSLRIERPTSLVIRQHRRNSLPSPSVIKAIVHTPDLERVRSFSLTRDGLKNCGDKIRRRSTYSIATSEGPDSLSTGATSSLESICQRQQFKVAIIGSAGVGKKSLKNQFATSEELYINNKNDSNRDQGEICVLMDDEESCVIFVDETELANQAENELVDSIVVVFSVVDNKSFKNGVRKIEMIRQEFEFEKPLFLVANKVDQARQRVVTEKDAKKVATRYNCKYIETSVALNHNVDQLLAGIIRQVRSRRQSSTYNPECEMTKDTKTASMFTKILLQKLMKIGHPDFLCTRLFDV</sequence>
<dbReference type="GO" id="GO:0003924">
    <property type="term" value="F:GTPase activity"/>
    <property type="evidence" value="ECO:0007669"/>
    <property type="project" value="InterPro"/>
</dbReference>
<dbReference type="PANTHER" id="PTHR45775:SF6">
    <property type="entry name" value="RAD, GEM_KIR FAMILY MEMBER 2, ISOFORM C"/>
    <property type="match status" value="1"/>
</dbReference>
<evidence type="ECO:0008006" key="5">
    <source>
        <dbReference type="Google" id="ProtNLM"/>
    </source>
</evidence>
<dbReference type="EnsemblMetazoa" id="G22461.13">
    <property type="protein sequence ID" value="G22461.13:cds"/>
    <property type="gene ID" value="G22461"/>
</dbReference>
<dbReference type="OMA" id="ATRYNCK"/>
<dbReference type="GO" id="GO:0005246">
    <property type="term" value="F:calcium channel regulator activity"/>
    <property type="evidence" value="ECO:0007669"/>
    <property type="project" value="TreeGrafter"/>
</dbReference>
<protein>
    <recommendedName>
        <fullName evidence="5">GTP-binding protein GEM</fullName>
    </recommendedName>
</protein>
<proteinExistence type="inferred from homology"/>
<dbReference type="PRINTS" id="PR00449">
    <property type="entry name" value="RASTRNSFRMNG"/>
</dbReference>
<dbReference type="AlphaFoldDB" id="A0A8W8K8R9"/>
<dbReference type="GO" id="GO:0005525">
    <property type="term" value="F:GTP binding"/>
    <property type="evidence" value="ECO:0007669"/>
    <property type="project" value="InterPro"/>
</dbReference>
<evidence type="ECO:0000256" key="1">
    <source>
        <dbReference type="ARBA" id="ARBA00008846"/>
    </source>
</evidence>
<organism evidence="3 4">
    <name type="scientific">Magallana gigas</name>
    <name type="common">Pacific oyster</name>
    <name type="synonym">Crassostrea gigas</name>
    <dbReference type="NCBI Taxonomy" id="29159"/>
    <lineage>
        <taxon>Eukaryota</taxon>
        <taxon>Metazoa</taxon>
        <taxon>Spiralia</taxon>
        <taxon>Lophotrochozoa</taxon>
        <taxon>Mollusca</taxon>
        <taxon>Bivalvia</taxon>
        <taxon>Autobranchia</taxon>
        <taxon>Pteriomorphia</taxon>
        <taxon>Ostreida</taxon>
        <taxon>Ostreoidea</taxon>
        <taxon>Ostreidae</taxon>
        <taxon>Magallana</taxon>
    </lineage>
</organism>
<evidence type="ECO:0000313" key="3">
    <source>
        <dbReference type="EnsemblMetazoa" id="G22461.13:cds"/>
    </source>
</evidence>
<dbReference type="InterPro" id="IPR001806">
    <property type="entry name" value="Small_GTPase"/>
</dbReference>
<name>A0A8W8K8R9_MAGGI</name>
<dbReference type="InterPro" id="IPR027417">
    <property type="entry name" value="P-loop_NTPase"/>
</dbReference>
<dbReference type="Proteomes" id="UP000005408">
    <property type="component" value="Unassembled WGS sequence"/>
</dbReference>
<keyword evidence="2" id="KW-0597">Phosphoprotein</keyword>
<dbReference type="InterPro" id="IPR051641">
    <property type="entry name" value="RGK_GTP-binding_reg"/>
</dbReference>
<dbReference type="Pfam" id="PF00071">
    <property type="entry name" value="Ras"/>
    <property type="match status" value="1"/>
</dbReference>
<dbReference type="Gene3D" id="3.40.50.300">
    <property type="entry name" value="P-loop containing nucleotide triphosphate hydrolases"/>
    <property type="match status" value="1"/>
</dbReference>
<dbReference type="PANTHER" id="PTHR45775">
    <property type="entry name" value="RAD, GEM/KIR FAMILY MEMBER 2, ISOFORM C"/>
    <property type="match status" value="1"/>
</dbReference>
<reference evidence="3" key="1">
    <citation type="submission" date="2022-08" db="UniProtKB">
        <authorList>
            <consortium name="EnsemblMetazoa"/>
        </authorList>
    </citation>
    <scope>IDENTIFICATION</scope>
    <source>
        <strain evidence="3">05x7-T-G4-1.051#20</strain>
    </source>
</reference>
<dbReference type="OrthoDB" id="5239715at2759"/>
<dbReference type="PROSITE" id="PS51419">
    <property type="entry name" value="RAB"/>
    <property type="match status" value="1"/>
</dbReference>
<evidence type="ECO:0000313" key="4">
    <source>
        <dbReference type="Proteomes" id="UP000005408"/>
    </source>
</evidence>
<dbReference type="PROSITE" id="PS51421">
    <property type="entry name" value="RAS"/>
    <property type="match status" value="1"/>
</dbReference>
<accession>A0A8W8K8R9</accession>
<dbReference type="SMART" id="SM00175">
    <property type="entry name" value="RAB"/>
    <property type="match status" value="1"/>
</dbReference>
<dbReference type="SMART" id="SM00173">
    <property type="entry name" value="RAS"/>
    <property type="match status" value="1"/>
</dbReference>
<evidence type="ECO:0000256" key="2">
    <source>
        <dbReference type="ARBA" id="ARBA00022553"/>
    </source>
</evidence>